<comment type="similarity">
    <text evidence="1 4">Belongs to the methyltransferase superfamily. METL family.</text>
</comment>
<dbReference type="PANTHER" id="PTHR22809">
    <property type="entry name" value="METHYLTRANSFERASE-RELATED"/>
    <property type="match status" value="1"/>
</dbReference>
<keyword evidence="2 4" id="KW-0489">Methyltransferase</keyword>
<sequence length="266" mass="31280">MEEEEEGVIEFYSFTDEMRDQAESQLLNDKTSLSPFIYTKFEKQASKMWNDFYKHNSTNFYKDRHYLIKEFSEMLSMNVLLEVGCGVGNALFPLSLEAPLLKFQVCDFSAEAIRLLKSNENFLPDRMQAEVCDISSNLPSFIEPCNGVLMLFVLSAISPEKHRLTIINSTQNLTQGGIVFFRDYAKYDLAQLRLAKKGKKKLKDNFYLKQDGTRVFYFTTEYVQEIFEGFQIVENQYHYRLIKNRKDSKDMHRVWIQAKMVKINNY</sequence>
<dbReference type="GO" id="GO:0008173">
    <property type="term" value="F:RNA methyltransferase activity"/>
    <property type="evidence" value="ECO:0007669"/>
    <property type="project" value="UniProtKB-ARBA"/>
</dbReference>
<comment type="function">
    <text evidence="4">S-adenosyl-L-methionine-dependent methyltransferase.</text>
</comment>
<gene>
    <name evidence="6" type="ORF">SteCoe_26285</name>
</gene>
<accession>A0A1R2BDA5</accession>
<evidence type="ECO:0000256" key="4">
    <source>
        <dbReference type="PIRNR" id="PIRNR037755"/>
    </source>
</evidence>
<organism evidence="6 7">
    <name type="scientific">Stentor coeruleus</name>
    <dbReference type="NCBI Taxonomy" id="5963"/>
    <lineage>
        <taxon>Eukaryota</taxon>
        <taxon>Sar</taxon>
        <taxon>Alveolata</taxon>
        <taxon>Ciliophora</taxon>
        <taxon>Postciliodesmatophora</taxon>
        <taxon>Heterotrichea</taxon>
        <taxon>Heterotrichida</taxon>
        <taxon>Stentoridae</taxon>
        <taxon>Stentor</taxon>
    </lineage>
</organism>
<proteinExistence type="inferred from homology"/>
<evidence type="ECO:0000313" key="7">
    <source>
        <dbReference type="Proteomes" id="UP000187209"/>
    </source>
</evidence>
<dbReference type="InterPro" id="IPR029063">
    <property type="entry name" value="SAM-dependent_MTases_sf"/>
</dbReference>
<dbReference type="Proteomes" id="UP000187209">
    <property type="component" value="Unassembled WGS sequence"/>
</dbReference>
<evidence type="ECO:0000259" key="5">
    <source>
        <dbReference type="Pfam" id="PF08242"/>
    </source>
</evidence>
<dbReference type="PIRSF" id="PIRSF037755">
    <property type="entry name" value="Mettl2_prd"/>
    <property type="match status" value="1"/>
</dbReference>
<dbReference type="AlphaFoldDB" id="A0A1R2BDA5"/>
<protein>
    <recommendedName>
        <fullName evidence="4">tRNA N(3)-methylcytidine methyltransferase</fullName>
        <ecNumber evidence="4">2.1.1.-</ecNumber>
    </recommendedName>
</protein>
<dbReference type="GO" id="GO:0032259">
    <property type="term" value="P:methylation"/>
    <property type="evidence" value="ECO:0007669"/>
    <property type="project" value="UniProtKB-KW"/>
</dbReference>
<keyword evidence="3 4" id="KW-0808">Transferase</keyword>
<evidence type="ECO:0000256" key="2">
    <source>
        <dbReference type="ARBA" id="ARBA00022603"/>
    </source>
</evidence>
<keyword evidence="7" id="KW-1185">Reference proteome</keyword>
<dbReference type="GO" id="GO:0008757">
    <property type="term" value="F:S-adenosylmethionine-dependent methyltransferase activity"/>
    <property type="evidence" value="ECO:0007669"/>
    <property type="project" value="UniProtKB-ARBA"/>
</dbReference>
<dbReference type="Gene3D" id="3.40.50.150">
    <property type="entry name" value="Vaccinia Virus protein VP39"/>
    <property type="match status" value="1"/>
</dbReference>
<evidence type="ECO:0000256" key="1">
    <source>
        <dbReference type="ARBA" id="ARBA00009725"/>
    </source>
</evidence>
<dbReference type="EMBL" id="MPUH01000732">
    <property type="protein sequence ID" value="OMJ74739.1"/>
    <property type="molecule type" value="Genomic_DNA"/>
</dbReference>
<dbReference type="OrthoDB" id="417697at2759"/>
<reference evidence="6 7" key="1">
    <citation type="submission" date="2016-11" db="EMBL/GenBank/DDBJ databases">
        <title>The macronuclear genome of Stentor coeruleus: a giant cell with tiny introns.</title>
        <authorList>
            <person name="Slabodnick M."/>
            <person name="Ruby J.G."/>
            <person name="Reiff S.B."/>
            <person name="Swart E.C."/>
            <person name="Gosai S."/>
            <person name="Prabakaran S."/>
            <person name="Witkowska E."/>
            <person name="Larue G.E."/>
            <person name="Fisher S."/>
            <person name="Freeman R.M."/>
            <person name="Gunawardena J."/>
            <person name="Chu W."/>
            <person name="Stover N.A."/>
            <person name="Gregory B.D."/>
            <person name="Nowacki M."/>
            <person name="Derisi J."/>
            <person name="Roy S.W."/>
            <person name="Marshall W.F."/>
            <person name="Sood P."/>
        </authorList>
    </citation>
    <scope>NUCLEOTIDE SEQUENCE [LARGE SCALE GENOMIC DNA]</scope>
    <source>
        <strain evidence="6">WM001</strain>
    </source>
</reference>
<dbReference type="InterPro" id="IPR013217">
    <property type="entry name" value="Methyltransf_12"/>
</dbReference>
<dbReference type="PANTHER" id="PTHR22809:SF5">
    <property type="entry name" value="TRNA N(3)-METHYLCYTIDINE METHYLTRANSFERASE METTL6"/>
    <property type="match status" value="1"/>
</dbReference>
<dbReference type="InterPro" id="IPR026113">
    <property type="entry name" value="METTL2/6/8-like"/>
</dbReference>
<dbReference type="EC" id="2.1.1.-" evidence="4"/>
<evidence type="ECO:0000313" key="6">
    <source>
        <dbReference type="EMBL" id="OMJ74739.1"/>
    </source>
</evidence>
<name>A0A1R2BDA5_9CILI</name>
<evidence type="ECO:0000256" key="3">
    <source>
        <dbReference type="ARBA" id="ARBA00022679"/>
    </source>
</evidence>
<feature type="domain" description="Methyltransferase type 12" evidence="5">
    <location>
        <begin position="81"/>
        <end position="178"/>
    </location>
</feature>
<dbReference type="CDD" id="cd02440">
    <property type="entry name" value="AdoMet_MTases"/>
    <property type="match status" value="1"/>
</dbReference>
<dbReference type="Pfam" id="PF08242">
    <property type="entry name" value="Methyltransf_12"/>
    <property type="match status" value="1"/>
</dbReference>
<dbReference type="SUPFAM" id="SSF53335">
    <property type="entry name" value="S-adenosyl-L-methionine-dependent methyltransferases"/>
    <property type="match status" value="1"/>
</dbReference>
<comment type="caution">
    <text evidence="6">The sequence shown here is derived from an EMBL/GenBank/DDBJ whole genome shotgun (WGS) entry which is preliminary data.</text>
</comment>